<organism evidence="4 5">
    <name type="scientific">Penaeus vannamei</name>
    <name type="common">Whiteleg shrimp</name>
    <name type="synonym">Litopenaeus vannamei</name>
    <dbReference type="NCBI Taxonomy" id="6689"/>
    <lineage>
        <taxon>Eukaryota</taxon>
        <taxon>Metazoa</taxon>
        <taxon>Ecdysozoa</taxon>
        <taxon>Arthropoda</taxon>
        <taxon>Crustacea</taxon>
        <taxon>Multicrustacea</taxon>
        <taxon>Malacostraca</taxon>
        <taxon>Eumalacostraca</taxon>
        <taxon>Eucarida</taxon>
        <taxon>Decapoda</taxon>
        <taxon>Dendrobranchiata</taxon>
        <taxon>Penaeoidea</taxon>
        <taxon>Penaeidae</taxon>
        <taxon>Penaeus</taxon>
    </lineage>
</organism>
<accession>A0A423ST46</accession>
<dbReference type="AlphaFoldDB" id="A0A423ST46"/>
<evidence type="ECO:0000256" key="2">
    <source>
        <dbReference type="SAM" id="MobiDB-lite"/>
    </source>
</evidence>
<dbReference type="InterPro" id="IPR044822">
    <property type="entry name" value="Myb_DNA-bind_4"/>
</dbReference>
<dbReference type="PANTHER" id="PTHR47595:SF1">
    <property type="entry name" value="MYB_SANT-LIKE DNA-BINDING DOMAIN-CONTAINING PROTEIN"/>
    <property type="match status" value="1"/>
</dbReference>
<sequence length="423" mass="48675">MNKKGIRKVPIGRSVIPPPPEKDGRVHWGHDDVLSLINKVKDHWPQFCNGVRKKKYIWKDIAAQVTHDGFPVTGDDCDRKWRNLKIRYLAVLDRQMSGEKTGHRIDYFDNMHEFLKDDADTQAYFENRRAQHTIHEFKTHNDTEDEDFSDITSDGPMEWSDAAVQMLLDLLLEFRDWFTDRETDRDDNTIWETVSEQMKLEGHQAGALQCKRKWANLAQGFQHHKAAVEATGTLPLWPFYTRVRHVMKVVGMPIPADLDGPNSLKRRGKMLRSSPKKKKQRFFKQEVEDIDDEYTDEPSEEMLEMREPPVTASMASGSARSPNLLDGAVTPGELQEVCLRLERLEENLAISRRLERLEARLDDAAQQREAQHQTNALLSQVLSEISRLSRTLTNRFSSQATVQESTDLGSGITIVVPHSQHLE</sequence>
<evidence type="ECO:0000256" key="1">
    <source>
        <dbReference type="SAM" id="Coils"/>
    </source>
</evidence>
<dbReference type="Pfam" id="PF13837">
    <property type="entry name" value="Myb_DNA-bind_4"/>
    <property type="match status" value="2"/>
</dbReference>
<feature type="region of interest" description="Disordered" evidence="2">
    <location>
        <begin position="261"/>
        <end position="283"/>
    </location>
</feature>
<comment type="caution">
    <text evidence="4">The sequence shown here is derived from an EMBL/GenBank/DDBJ whole genome shotgun (WGS) entry which is preliminary data.</text>
</comment>
<evidence type="ECO:0000313" key="5">
    <source>
        <dbReference type="Proteomes" id="UP000283509"/>
    </source>
</evidence>
<keyword evidence="5" id="KW-1185">Reference proteome</keyword>
<dbReference type="Gene3D" id="1.10.10.60">
    <property type="entry name" value="Homeodomain-like"/>
    <property type="match status" value="2"/>
</dbReference>
<protein>
    <recommendedName>
        <fullName evidence="3">Myb/SANT-like DNA-binding domain-containing protein</fullName>
    </recommendedName>
</protein>
<dbReference type="EMBL" id="QCYY01002817">
    <property type="protein sequence ID" value="ROT67370.1"/>
    <property type="molecule type" value="Genomic_DNA"/>
</dbReference>
<dbReference type="SMART" id="SM00595">
    <property type="entry name" value="MADF"/>
    <property type="match status" value="1"/>
</dbReference>
<evidence type="ECO:0000313" key="4">
    <source>
        <dbReference type="EMBL" id="ROT67370.1"/>
    </source>
</evidence>
<feature type="compositionally biased region" description="Basic residues" evidence="2">
    <location>
        <begin position="264"/>
        <end position="282"/>
    </location>
</feature>
<name>A0A423ST46_PENVA</name>
<feature type="domain" description="Myb/SANT-like DNA-binding" evidence="3">
    <location>
        <begin position="158"/>
        <end position="243"/>
    </location>
</feature>
<gene>
    <name evidence="4" type="ORF">C7M84_014549</name>
</gene>
<proteinExistence type="predicted"/>
<feature type="domain" description="Myb/SANT-like DNA-binding" evidence="3">
    <location>
        <begin position="25"/>
        <end position="113"/>
    </location>
</feature>
<keyword evidence="1" id="KW-0175">Coiled coil</keyword>
<evidence type="ECO:0000259" key="3">
    <source>
        <dbReference type="Pfam" id="PF13837"/>
    </source>
</evidence>
<reference evidence="4 5" key="2">
    <citation type="submission" date="2019-01" db="EMBL/GenBank/DDBJ databases">
        <title>The decoding of complex shrimp genome reveals the adaptation for benthos swimmer, frequently molting mechanism and breeding impact on genome.</title>
        <authorList>
            <person name="Sun Y."/>
            <person name="Gao Y."/>
            <person name="Yu Y."/>
        </authorList>
    </citation>
    <scope>NUCLEOTIDE SEQUENCE [LARGE SCALE GENOMIC DNA]</scope>
    <source>
        <tissue evidence="4">Muscle</tissue>
    </source>
</reference>
<reference evidence="4 5" key="1">
    <citation type="submission" date="2018-04" db="EMBL/GenBank/DDBJ databases">
        <authorList>
            <person name="Zhang X."/>
            <person name="Yuan J."/>
            <person name="Li F."/>
            <person name="Xiang J."/>
        </authorList>
    </citation>
    <scope>NUCLEOTIDE SEQUENCE [LARGE SCALE GENOMIC DNA]</scope>
    <source>
        <tissue evidence="4">Muscle</tissue>
    </source>
</reference>
<dbReference type="STRING" id="6689.A0A423ST46"/>
<dbReference type="Proteomes" id="UP000283509">
    <property type="component" value="Unassembled WGS sequence"/>
</dbReference>
<feature type="coiled-coil region" evidence="1">
    <location>
        <begin position="334"/>
        <end position="374"/>
    </location>
</feature>
<dbReference type="PANTHER" id="PTHR47595">
    <property type="entry name" value="HEAT SHOCK 70 KDA PROTEIN 14"/>
    <property type="match status" value="1"/>
</dbReference>
<dbReference type="OrthoDB" id="6346437at2759"/>
<feature type="region of interest" description="Disordered" evidence="2">
    <location>
        <begin position="1"/>
        <end position="24"/>
    </location>
</feature>